<sequence length="213" mass="22886">MEGDLDEEEKAEADAKALAKAEASAAKPKEEKAKAKAPPKELEATAAAQIPSKEDEAPPADVNEAPPKAAPAPDAAAGAPAAPAAARGDDLLDELQALRRGVPEKEKKLEAELAELYAKAEEALKAGDEEAARKLLESKAKTQASLDSLREGQKRREAQQSEQLVSLEAQVKDLYERAEKSLAAGNETDARRYLQEREQALKKLADLKQTRET</sequence>
<accession>A0A812S9K0</accession>
<gene>
    <name evidence="2" type="primary">TKL-1</name>
    <name evidence="2" type="ORF">SPIL2461_LOCUS11684</name>
</gene>
<feature type="compositionally biased region" description="Basic and acidic residues" evidence="1">
    <location>
        <begin position="27"/>
        <end position="43"/>
    </location>
</feature>
<protein>
    <submittedName>
        <fullName evidence="2">TKL-1 protein</fullName>
    </submittedName>
</protein>
<feature type="region of interest" description="Disordered" evidence="1">
    <location>
        <begin position="1"/>
        <end position="90"/>
    </location>
</feature>
<evidence type="ECO:0000313" key="2">
    <source>
        <dbReference type="EMBL" id="CAE7465611.1"/>
    </source>
</evidence>
<dbReference type="Proteomes" id="UP000649617">
    <property type="component" value="Unassembled WGS sequence"/>
</dbReference>
<dbReference type="EMBL" id="CAJNIZ010023002">
    <property type="protein sequence ID" value="CAE7465611.1"/>
    <property type="molecule type" value="Genomic_DNA"/>
</dbReference>
<feature type="region of interest" description="Disordered" evidence="1">
    <location>
        <begin position="137"/>
        <end position="165"/>
    </location>
</feature>
<reference evidence="2" key="1">
    <citation type="submission" date="2021-02" db="EMBL/GenBank/DDBJ databases">
        <authorList>
            <person name="Dougan E. K."/>
            <person name="Rhodes N."/>
            <person name="Thang M."/>
            <person name="Chan C."/>
        </authorList>
    </citation>
    <scope>NUCLEOTIDE SEQUENCE</scope>
</reference>
<evidence type="ECO:0000256" key="1">
    <source>
        <dbReference type="SAM" id="MobiDB-lite"/>
    </source>
</evidence>
<dbReference type="AlphaFoldDB" id="A0A812S9K0"/>
<proteinExistence type="predicted"/>
<evidence type="ECO:0000313" key="3">
    <source>
        <dbReference type="Proteomes" id="UP000649617"/>
    </source>
</evidence>
<feature type="compositionally biased region" description="Low complexity" evidence="1">
    <location>
        <begin position="65"/>
        <end position="86"/>
    </location>
</feature>
<organism evidence="2 3">
    <name type="scientific">Symbiodinium pilosum</name>
    <name type="common">Dinoflagellate</name>
    <dbReference type="NCBI Taxonomy" id="2952"/>
    <lineage>
        <taxon>Eukaryota</taxon>
        <taxon>Sar</taxon>
        <taxon>Alveolata</taxon>
        <taxon>Dinophyceae</taxon>
        <taxon>Suessiales</taxon>
        <taxon>Symbiodiniaceae</taxon>
        <taxon>Symbiodinium</taxon>
    </lineage>
</organism>
<feature type="compositionally biased region" description="Basic and acidic residues" evidence="1">
    <location>
        <begin position="148"/>
        <end position="159"/>
    </location>
</feature>
<dbReference type="OrthoDB" id="448581at2759"/>
<keyword evidence="3" id="KW-1185">Reference proteome</keyword>
<name>A0A812S9K0_SYMPI</name>
<feature type="compositionally biased region" description="Acidic residues" evidence="1">
    <location>
        <begin position="1"/>
        <end position="11"/>
    </location>
</feature>
<comment type="caution">
    <text evidence="2">The sequence shown here is derived from an EMBL/GenBank/DDBJ whole genome shotgun (WGS) entry which is preliminary data.</text>
</comment>